<comment type="similarity">
    <text evidence="7">Belongs to the binding-protein-dependent transport system permease family.</text>
</comment>
<reference evidence="9 10" key="1">
    <citation type="submission" date="2020-09" db="EMBL/GenBank/DDBJ databases">
        <title>Diversity and distribution of actinomycetes associated with coral in the coast of Hainan.</title>
        <authorList>
            <person name="Li F."/>
        </authorList>
    </citation>
    <scope>NUCLEOTIDE SEQUENCE [LARGE SCALE GENOMIC DNA]</scope>
    <source>
        <strain evidence="9 10">HNM0947</strain>
    </source>
</reference>
<keyword evidence="5 7" id="KW-1133">Transmembrane helix</keyword>
<evidence type="ECO:0000256" key="1">
    <source>
        <dbReference type="ARBA" id="ARBA00004651"/>
    </source>
</evidence>
<dbReference type="SUPFAM" id="SSF161098">
    <property type="entry name" value="MetI-like"/>
    <property type="match status" value="1"/>
</dbReference>
<comment type="subcellular location">
    <subcellularLocation>
        <location evidence="1 7">Cell membrane</location>
        <topology evidence="1 7">Multi-pass membrane protein</topology>
    </subcellularLocation>
</comment>
<feature type="domain" description="ABC transmembrane type-1" evidence="8">
    <location>
        <begin position="393"/>
        <end position="579"/>
    </location>
</feature>
<evidence type="ECO:0000256" key="5">
    <source>
        <dbReference type="ARBA" id="ARBA00022989"/>
    </source>
</evidence>
<evidence type="ECO:0000256" key="7">
    <source>
        <dbReference type="RuleBase" id="RU363032"/>
    </source>
</evidence>
<feature type="transmembrane region" description="Helical" evidence="7">
    <location>
        <begin position="194"/>
        <end position="214"/>
    </location>
</feature>
<evidence type="ECO:0000256" key="2">
    <source>
        <dbReference type="ARBA" id="ARBA00022448"/>
    </source>
</evidence>
<dbReference type="InterPro" id="IPR000515">
    <property type="entry name" value="MetI-like"/>
</dbReference>
<feature type="transmembrane region" description="Helical" evidence="7">
    <location>
        <begin position="397"/>
        <end position="418"/>
    </location>
</feature>
<evidence type="ECO:0000259" key="8">
    <source>
        <dbReference type="PROSITE" id="PS50928"/>
    </source>
</evidence>
<dbReference type="EMBL" id="JADBGI010000026">
    <property type="protein sequence ID" value="MBE3001584.1"/>
    <property type="molecule type" value="Genomic_DNA"/>
</dbReference>
<dbReference type="PANTHER" id="PTHR43386">
    <property type="entry name" value="OLIGOPEPTIDE TRANSPORT SYSTEM PERMEASE PROTEIN APPC"/>
    <property type="match status" value="1"/>
</dbReference>
<gene>
    <name evidence="9" type="ORF">IDM40_23240</name>
</gene>
<dbReference type="InterPro" id="IPR035906">
    <property type="entry name" value="MetI-like_sf"/>
</dbReference>
<feature type="transmembrane region" description="Helical" evidence="7">
    <location>
        <begin position="21"/>
        <end position="42"/>
    </location>
</feature>
<comment type="caution">
    <text evidence="9">The sequence shown here is derived from an EMBL/GenBank/DDBJ whole genome shotgun (WGS) entry which is preliminary data.</text>
</comment>
<protein>
    <submittedName>
        <fullName evidence="9">ABC transporter permease subunit</fullName>
    </submittedName>
</protein>
<feature type="transmembrane region" description="Helical" evidence="7">
    <location>
        <begin position="109"/>
        <end position="136"/>
    </location>
</feature>
<dbReference type="PROSITE" id="PS50928">
    <property type="entry name" value="ABC_TM1"/>
    <property type="match status" value="1"/>
</dbReference>
<sequence>MSAPTQERSGRGTAAASGLRGPLTVLASCAGVAFVVGALPWLSGNDPAQTVLRARSAEREADAQALESVRRELDLPSGPVTGTLEWMGGALRGDLGVSWVSGAPVAPSIASALGVSAALAAAAALIALATGLLVVLPGLVRAVRSHRGPGRGADVTGAALASTPDFLLASVLLSVVAVGWGLAPTSGWEGPAHMVLPALALGLPAGGLISRVLAGALSATLAEAWVRTWRAVGCSPAVLALSLLRRTVAVALPQVLLVFAGLMGSSVIVESVFAVPGLGHTALDGVLAQDLPRVQGAVAALVVMGLAVGGAGILLHRALLGPALGSAGLSPAVAAGAPPRSLPALLGGVLVAVVALGLLRDPDAVGLTARLEAPSPAHPLGTDALGRDVWARFGHGALISVGAGVAVSLVALAVGTAVGVCGRRARAGAADVLNALPPVLVGVLVAAVAGPGLGGAMAAVAAVAWIPIAVHARTLATEVRASGFHLAAVAGGAGPVWLARRHLVPSVLPAVSRHALMRIPHNTLALAGLSFLGLGAPHDSPEWGAMLAEGVRYVERAPWVVAVPALGLALLGAVASLVRTRRPER</sequence>
<feature type="transmembrane region" description="Helical" evidence="7">
    <location>
        <begin position="557"/>
        <end position="578"/>
    </location>
</feature>
<feature type="transmembrane region" description="Helical" evidence="7">
    <location>
        <begin position="157"/>
        <end position="182"/>
    </location>
</feature>
<accession>A0ABR9PCQ1</accession>
<evidence type="ECO:0000256" key="3">
    <source>
        <dbReference type="ARBA" id="ARBA00022475"/>
    </source>
</evidence>
<keyword evidence="4 7" id="KW-0812">Transmembrane</keyword>
<organism evidence="9 10">
    <name type="scientific">Nocardiopsis coralli</name>
    <dbReference type="NCBI Taxonomy" id="2772213"/>
    <lineage>
        <taxon>Bacteria</taxon>
        <taxon>Bacillati</taxon>
        <taxon>Actinomycetota</taxon>
        <taxon>Actinomycetes</taxon>
        <taxon>Streptosporangiales</taxon>
        <taxon>Nocardiopsidaceae</taxon>
        <taxon>Nocardiopsis</taxon>
    </lineage>
</organism>
<feature type="transmembrane region" description="Helical" evidence="7">
    <location>
        <begin position="298"/>
        <end position="320"/>
    </location>
</feature>
<keyword evidence="10" id="KW-1185">Reference proteome</keyword>
<keyword evidence="6 7" id="KW-0472">Membrane</keyword>
<dbReference type="Proteomes" id="UP000806528">
    <property type="component" value="Unassembled WGS sequence"/>
</dbReference>
<dbReference type="InterPro" id="IPR050366">
    <property type="entry name" value="BP-dependent_transpt_permease"/>
</dbReference>
<dbReference type="RefSeq" id="WP_193124180.1">
    <property type="nucleotide sequence ID" value="NZ_JADBGI010000026.1"/>
</dbReference>
<feature type="transmembrane region" description="Helical" evidence="7">
    <location>
        <begin position="341"/>
        <end position="359"/>
    </location>
</feature>
<feature type="transmembrane region" description="Helical" evidence="7">
    <location>
        <begin position="439"/>
        <end position="467"/>
    </location>
</feature>
<keyword evidence="2 7" id="KW-0813">Transport</keyword>
<keyword evidence="3" id="KW-1003">Cell membrane</keyword>
<feature type="transmembrane region" description="Helical" evidence="7">
    <location>
        <begin position="519"/>
        <end position="537"/>
    </location>
</feature>
<name>A0ABR9PCQ1_9ACTN</name>
<evidence type="ECO:0000256" key="6">
    <source>
        <dbReference type="ARBA" id="ARBA00023136"/>
    </source>
</evidence>
<evidence type="ECO:0000313" key="10">
    <source>
        <dbReference type="Proteomes" id="UP000806528"/>
    </source>
</evidence>
<dbReference type="PANTHER" id="PTHR43386:SF1">
    <property type="entry name" value="D,D-DIPEPTIDE TRANSPORT SYSTEM PERMEASE PROTEIN DDPC-RELATED"/>
    <property type="match status" value="1"/>
</dbReference>
<evidence type="ECO:0000256" key="4">
    <source>
        <dbReference type="ARBA" id="ARBA00022692"/>
    </source>
</evidence>
<feature type="transmembrane region" description="Helical" evidence="7">
    <location>
        <begin position="479"/>
        <end position="498"/>
    </location>
</feature>
<proteinExistence type="inferred from homology"/>
<feature type="transmembrane region" description="Helical" evidence="7">
    <location>
        <begin position="255"/>
        <end position="278"/>
    </location>
</feature>
<evidence type="ECO:0000313" key="9">
    <source>
        <dbReference type="EMBL" id="MBE3001584.1"/>
    </source>
</evidence>
<dbReference type="Pfam" id="PF00528">
    <property type="entry name" value="BPD_transp_1"/>
    <property type="match status" value="2"/>
</dbReference>